<dbReference type="SUPFAM" id="SSF51735">
    <property type="entry name" value="NAD(P)-binding Rossmann-fold domains"/>
    <property type="match status" value="1"/>
</dbReference>
<dbReference type="EMBL" id="QUSG01000001">
    <property type="protein sequence ID" value="KAA3532358.1"/>
    <property type="molecule type" value="Genomic_DNA"/>
</dbReference>
<dbReference type="Proteomes" id="UP000477951">
    <property type="component" value="Unassembled WGS sequence"/>
</dbReference>
<dbReference type="OrthoDB" id="9804695at2"/>
<evidence type="ECO:0000313" key="5">
    <source>
        <dbReference type="Proteomes" id="UP000477951"/>
    </source>
</evidence>
<dbReference type="InterPro" id="IPR003781">
    <property type="entry name" value="CoA-bd"/>
</dbReference>
<sequence>MQHDVYESAYLKTILETVKTIALTGASPNPARPSHGVMHFLLNQGYRVIPVNPGQVGKDILGQTVFASLGDIPEPVDMIDVFRASEYLPAVVDEALGLTHLPKVIWAQLGVRDDQAAARAEAAGVKVVMNRCPAIEYPRIFQGTLGPDRH</sequence>
<dbReference type="RefSeq" id="WP_060715783.1">
    <property type="nucleotide sequence ID" value="NZ_CP055265.1"/>
</dbReference>
<name>A0A368NUM7_AGRVI</name>
<dbReference type="PANTHER" id="PTHR33303">
    <property type="entry name" value="CYTOPLASMIC PROTEIN-RELATED"/>
    <property type="match status" value="1"/>
</dbReference>
<dbReference type="AlphaFoldDB" id="A0A368NUM7"/>
<comment type="caution">
    <text evidence="3">The sequence shown here is derived from an EMBL/GenBank/DDBJ whole genome shotgun (WGS) entry which is preliminary data.</text>
</comment>
<evidence type="ECO:0000313" key="2">
    <source>
        <dbReference type="EMBL" id="KAA3532358.1"/>
    </source>
</evidence>
<dbReference type="PANTHER" id="PTHR33303:SF2">
    <property type="entry name" value="COA-BINDING DOMAIN-CONTAINING PROTEIN"/>
    <property type="match status" value="1"/>
</dbReference>
<protein>
    <submittedName>
        <fullName evidence="3">CoA-binding protein</fullName>
    </submittedName>
</protein>
<evidence type="ECO:0000313" key="3">
    <source>
        <dbReference type="EMBL" id="MUZ72264.1"/>
    </source>
</evidence>
<dbReference type="InterPro" id="IPR036291">
    <property type="entry name" value="NAD(P)-bd_dom_sf"/>
</dbReference>
<organism evidence="3 5">
    <name type="scientific">Agrobacterium vitis</name>
    <name type="common">Rhizobium vitis</name>
    <dbReference type="NCBI Taxonomy" id="373"/>
    <lineage>
        <taxon>Bacteria</taxon>
        <taxon>Pseudomonadati</taxon>
        <taxon>Pseudomonadota</taxon>
        <taxon>Alphaproteobacteria</taxon>
        <taxon>Hyphomicrobiales</taxon>
        <taxon>Rhizobiaceae</taxon>
        <taxon>Rhizobium/Agrobacterium group</taxon>
        <taxon>Agrobacterium</taxon>
    </lineage>
</organism>
<reference evidence="3 5" key="2">
    <citation type="submission" date="2019-12" db="EMBL/GenBank/DDBJ databases">
        <title>Whole-genome sequencing of Allorhizobium vitis.</title>
        <authorList>
            <person name="Gan H.M."/>
            <person name="Szegedi E."/>
            <person name="Burr T."/>
            <person name="Savka M.A."/>
        </authorList>
    </citation>
    <scope>NUCLEOTIDE SEQUENCE [LARGE SCALE GENOMIC DNA]</scope>
    <source>
        <strain evidence="3 5">CG516</strain>
    </source>
</reference>
<accession>A0A368NUM7</accession>
<reference evidence="2 4" key="1">
    <citation type="submission" date="2018-08" db="EMBL/GenBank/DDBJ databases">
        <title>Genome sequencing of Agrobacterium vitis strain ICMP 10754.</title>
        <authorList>
            <person name="Visnovsky S.B."/>
            <person name="Pitman A.R."/>
        </authorList>
    </citation>
    <scope>NUCLEOTIDE SEQUENCE [LARGE SCALE GENOMIC DNA]</scope>
    <source>
        <strain evidence="2 4">ICMP 10754</strain>
    </source>
</reference>
<gene>
    <name evidence="2" type="ORF">DXT89_03225</name>
    <name evidence="3" type="ORF">GOZ90_06185</name>
</gene>
<feature type="domain" description="CoA-binding" evidence="1">
    <location>
        <begin position="15"/>
        <end position="111"/>
    </location>
</feature>
<dbReference type="Gene3D" id="3.40.50.720">
    <property type="entry name" value="NAD(P)-binding Rossmann-like Domain"/>
    <property type="match status" value="1"/>
</dbReference>
<dbReference type="Proteomes" id="UP000436911">
    <property type="component" value="Unassembled WGS sequence"/>
</dbReference>
<dbReference type="SMART" id="SM00881">
    <property type="entry name" value="CoA_binding"/>
    <property type="match status" value="1"/>
</dbReference>
<evidence type="ECO:0000259" key="1">
    <source>
        <dbReference type="SMART" id="SM00881"/>
    </source>
</evidence>
<proteinExistence type="predicted"/>
<dbReference type="GeneID" id="60682286"/>
<evidence type="ECO:0000313" key="4">
    <source>
        <dbReference type="Proteomes" id="UP000436911"/>
    </source>
</evidence>
<dbReference type="Pfam" id="PF13380">
    <property type="entry name" value="CoA_binding_2"/>
    <property type="match status" value="1"/>
</dbReference>
<dbReference type="EMBL" id="WPHR01000003">
    <property type="protein sequence ID" value="MUZ72264.1"/>
    <property type="molecule type" value="Genomic_DNA"/>
</dbReference>